<reference evidence="3" key="1">
    <citation type="journal article" date="2015" name="Genome Announc.">
        <title>Draft Genome Sequences of Anaerolinea thermolimosa IMO-1, Bellilinea caldifistulae GOMI-1, Leptolinea tardivitalis YMTK-2, Levilinea saccharolytica KIBI-1, Longilinea arvoryzae KOME-1, Previously Described as Members of the Class Anaerolineae (Chloroflexi).</title>
        <authorList>
            <person name="Matsuura N."/>
            <person name="Tourlousse M.D."/>
            <person name="Ohashi A."/>
            <person name="Hugenholtz P."/>
            <person name="Sekiguchi Y."/>
        </authorList>
    </citation>
    <scope>NUCLEOTIDE SEQUENCE</scope>
    <source>
        <strain evidence="3">IMO-1</strain>
    </source>
</reference>
<dbReference type="Pfam" id="PF14451">
    <property type="entry name" value="Ub-Mut7C"/>
    <property type="match status" value="1"/>
</dbReference>
<reference evidence="4 6" key="3">
    <citation type="journal article" date="2018" name="Nat. Biotechnol.">
        <title>A standardized bacterial taxonomy based on genome phylogeny substantially revises the tree of life.</title>
        <authorList>
            <person name="Parks D.H."/>
            <person name="Chuvochina M."/>
            <person name="Waite D.W."/>
            <person name="Rinke C."/>
            <person name="Skarshewski A."/>
            <person name="Chaumeil P.A."/>
            <person name="Hugenholtz P."/>
        </authorList>
    </citation>
    <scope>NUCLEOTIDE SEQUENCE [LARGE SCALE GENOMIC DNA]</scope>
    <source>
        <strain evidence="4">UBA8781</strain>
    </source>
</reference>
<evidence type="ECO:0000313" key="3">
    <source>
        <dbReference type="EMBL" id="GAP08651.1"/>
    </source>
</evidence>
<dbReference type="Proteomes" id="UP000264141">
    <property type="component" value="Unassembled WGS sequence"/>
</dbReference>
<dbReference type="AlphaFoldDB" id="A0A3D1JHI9"/>
<sequence length="240" mass="27880">MPWVTLSFDPALAVLLPPEYRDGPFRRRFRGQVTVKHLVESLGVPHTEVGQVRINGREAPLDALLRSGDHLEVFPPLPSAGREPPVLPRFVLDNHLGRLAALLRLLGFDALYRNDFQDEELAEIASSGERILLTRDHRLLMRKAVERGYWVRSLKPEEQVREVVRRFQLAGYVQPFRRCPRCNTPLEPVEKEAILDRLQPLTRQYYDEFHRCPGCGQIYWKGSHYERIRARLDRILQEGS</sequence>
<dbReference type="RefSeq" id="WP_062196403.1">
    <property type="nucleotide sequence ID" value="NZ_DF967967.1"/>
</dbReference>
<evidence type="ECO:0000313" key="5">
    <source>
        <dbReference type="Proteomes" id="UP000253922"/>
    </source>
</evidence>
<dbReference type="EMBL" id="DF967967">
    <property type="protein sequence ID" value="GAP08651.1"/>
    <property type="molecule type" value="Genomic_DNA"/>
</dbReference>
<feature type="domain" description="Mut7-C RNAse" evidence="1">
    <location>
        <begin position="88"/>
        <end position="231"/>
    </location>
</feature>
<dbReference type="PANTHER" id="PTHR39081">
    <property type="entry name" value="MUT7-C DOMAIN-CONTAINING PROTEIN"/>
    <property type="match status" value="1"/>
</dbReference>
<dbReference type="EMBL" id="DPBP01000030">
    <property type="protein sequence ID" value="HCE17695.1"/>
    <property type="molecule type" value="Genomic_DNA"/>
</dbReference>
<name>A0A3D1JHI9_9CHLR</name>
<gene>
    <name evidence="3" type="ORF">ATHL_03557</name>
    <name evidence="4" type="ORF">DEQ80_07540</name>
</gene>
<dbReference type="STRING" id="229919.GCA_001050195_03491"/>
<keyword evidence="5" id="KW-1185">Reference proteome</keyword>
<organism evidence="4 6">
    <name type="scientific">Anaerolinea thermolimosa</name>
    <dbReference type="NCBI Taxonomy" id="229919"/>
    <lineage>
        <taxon>Bacteria</taxon>
        <taxon>Bacillati</taxon>
        <taxon>Chloroflexota</taxon>
        <taxon>Anaerolineae</taxon>
        <taxon>Anaerolineales</taxon>
        <taxon>Anaerolineaceae</taxon>
        <taxon>Anaerolinea</taxon>
    </lineage>
</organism>
<proteinExistence type="predicted"/>
<dbReference type="Pfam" id="PF01927">
    <property type="entry name" value="Mut7-C"/>
    <property type="match status" value="1"/>
</dbReference>
<evidence type="ECO:0000313" key="6">
    <source>
        <dbReference type="Proteomes" id="UP000264141"/>
    </source>
</evidence>
<feature type="domain" description="Ubiquitin Mut7-C" evidence="2">
    <location>
        <begin position="1"/>
        <end position="75"/>
    </location>
</feature>
<dbReference type="InterPro" id="IPR016155">
    <property type="entry name" value="Mopterin_synth/thiamin_S_b"/>
</dbReference>
<dbReference type="PANTHER" id="PTHR39081:SF1">
    <property type="entry name" value="MUT7-C RNASE DOMAIN-CONTAINING PROTEIN"/>
    <property type="match status" value="1"/>
</dbReference>
<dbReference type="SUPFAM" id="SSF54285">
    <property type="entry name" value="MoaD/ThiS"/>
    <property type="match status" value="1"/>
</dbReference>
<evidence type="ECO:0000313" key="4">
    <source>
        <dbReference type="EMBL" id="HCE17695.1"/>
    </source>
</evidence>
<reference evidence="5" key="2">
    <citation type="submission" date="2015-07" db="EMBL/GenBank/DDBJ databases">
        <title>Draft Genome Sequences of Anaerolinea thermolimosa IMO-1, Bellilinea caldifistulae GOMI-1, Leptolinea tardivitalis YMTK-2, Levilinea saccharolytica KIBI-1,Longilinea arvoryzae KOME-1, Previously Described as Members of the Anaerolineaceae (Chloroflexi).</title>
        <authorList>
            <person name="Sekiguchi Y."/>
            <person name="Ohashi A."/>
            <person name="Matsuura N."/>
            <person name="Tourlousse M.D."/>
        </authorList>
    </citation>
    <scope>NUCLEOTIDE SEQUENCE [LARGE SCALE GENOMIC DNA]</scope>
    <source>
        <strain evidence="5">IMO-1</strain>
    </source>
</reference>
<dbReference type="InterPro" id="IPR027798">
    <property type="entry name" value="Ub_Mut7C"/>
</dbReference>
<dbReference type="OrthoDB" id="9797655at2"/>
<protein>
    <submittedName>
        <fullName evidence="4">Twitching motility protein PilT</fullName>
    </submittedName>
    <submittedName>
        <fullName evidence="3">Uncharacterized conserved protein</fullName>
    </submittedName>
</protein>
<dbReference type="InterPro" id="IPR002782">
    <property type="entry name" value="Mut7-C_RNAse_dom"/>
</dbReference>
<evidence type="ECO:0000259" key="2">
    <source>
        <dbReference type="Pfam" id="PF14451"/>
    </source>
</evidence>
<accession>A0A3D1JHI9</accession>
<evidence type="ECO:0000259" key="1">
    <source>
        <dbReference type="Pfam" id="PF01927"/>
    </source>
</evidence>
<dbReference type="Proteomes" id="UP000253922">
    <property type="component" value="Unassembled WGS sequence"/>
</dbReference>